<sequence length="103" mass="11514">MNETSNCVASQIKTLQFLKGKKQREVKIPPSRIDILIVSIITILKEESGDSSSGSAALNPIPSATISLHPRITYIVKMWKERFELEESSFLNLPARFSLIPSK</sequence>
<organism evidence="1 2">
    <name type="scientific">Gossypium barbadense</name>
    <name type="common">Sea Island cotton</name>
    <name type="synonym">Hibiscus barbadensis</name>
    <dbReference type="NCBI Taxonomy" id="3634"/>
    <lineage>
        <taxon>Eukaryota</taxon>
        <taxon>Viridiplantae</taxon>
        <taxon>Streptophyta</taxon>
        <taxon>Embryophyta</taxon>
        <taxon>Tracheophyta</taxon>
        <taxon>Spermatophyta</taxon>
        <taxon>Magnoliopsida</taxon>
        <taxon>eudicotyledons</taxon>
        <taxon>Gunneridae</taxon>
        <taxon>Pentapetalae</taxon>
        <taxon>rosids</taxon>
        <taxon>malvids</taxon>
        <taxon>Malvales</taxon>
        <taxon>Malvaceae</taxon>
        <taxon>Malvoideae</taxon>
        <taxon>Gossypium</taxon>
    </lineage>
</organism>
<protein>
    <submittedName>
        <fullName evidence="1">Uncharacterized protein</fullName>
    </submittedName>
</protein>
<evidence type="ECO:0000313" key="2">
    <source>
        <dbReference type="Proteomes" id="UP000239757"/>
    </source>
</evidence>
<dbReference type="AlphaFoldDB" id="A0A2P5VQZ7"/>
<gene>
    <name evidence="1" type="ORF">GOBAR_AA39485</name>
</gene>
<dbReference type="Proteomes" id="UP000239757">
    <property type="component" value="Unassembled WGS sequence"/>
</dbReference>
<proteinExistence type="predicted"/>
<name>A0A2P5VQZ7_GOSBA</name>
<evidence type="ECO:0000313" key="1">
    <source>
        <dbReference type="EMBL" id="PPR81233.1"/>
    </source>
</evidence>
<reference evidence="1 2" key="1">
    <citation type="submission" date="2015-01" db="EMBL/GenBank/DDBJ databases">
        <title>Genome of allotetraploid Gossypium barbadense reveals genomic plasticity and fiber elongation in cotton evolution.</title>
        <authorList>
            <person name="Chen X."/>
            <person name="Liu X."/>
            <person name="Zhao B."/>
            <person name="Zheng H."/>
            <person name="Hu Y."/>
            <person name="Lu G."/>
            <person name="Yang C."/>
            <person name="Chen J."/>
            <person name="Shan C."/>
            <person name="Zhang L."/>
            <person name="Zhou Y."/>
            <person name="Wang L."/>
            <person name="Guo W."/>
            <person name="Bai Y."/>
            <person name="Ruan J."/>
            <person name="Shangguan X."/>
            <person name="Mao Y."/>
            <person name="Jiang J."/>
            <person name="Zhu Y."/>
            <person name="Lei J."/>
            <person name="Kang H."/>
            <person name="Chen S."/>
            <person name="He X."/>
            <person name="Wang R."/>
            <person name="Wang Y."/>
            <person name="Chen J."/>
            <person name="Wang L."/>
            <person name="Yu S."/>
            <person name="Wang B."/>
            <person name="Wei J."/>
            <person name="Song S."/>
            <person name="Lu X."/>
            <person name="Gao Z."/>
            <person name="Gu W."/>
            <person name="Deng X."/>
            <person name="Ma D."/>
            <person name="Wang S."/>
            <person name="Liang W."/>
            <person name="Fang L."/>
            <person name="Cai C."/>
            <person name="Zhu X."/>
            <person name="Zhou B."/>
            <person name="Zhang Y."/>
            <person name="Chen Z."/>
            <person name="Xu S."/>
            <person name="Zhu R."/>
            <person name="Wang S."/>
            <person name="Zhang T."/>
            <person name="Zhao G."/>
        </authorList>
    </citation>
    <scope>NUCLEOTIDE SEQUENCE [LARGE SCALE GENOMIC DNA]</scope>
    <source>
        <strain evidence="2">cv. Xinhai21</strain>
        <tissue evidence="1">Leaf</tissue>
    </source>
</reference>
<accession>A0A2P5VQZ7</accession>
<dbReference type="EMBL" id="KZ671422">
    <property type="protein sequence ID" value="PPR81233.1"/>
    <property type="molecule type" value="Genomic_DNA"/>
</dbReference>